<dbReference type="AlphaFoldDB" id="A0A9N9NW09"/>
<proteinExistence type="predicted"/>
<protein>
    <submittedName>
        <fullName evidence="1">5017_t:CDS:1</fullName>
    </submittedName>
</protein>
<comment type="caution">
    <text evidence="1">The sequence shown here is derived from an EMBL/GenBank/DDBJ whole genome shotgun (WGS) entry which is preliminary data.</text>
</comment>
<evidence type="ECO:0000313" key="1">
    <source>
        <dbReference type="EMBL" id="CAG8765824.1"/>
    </source>
</evidence>
<gene>
    <name evidence="1" type="ORF">DERYTH_LOCUS18228</name>
</gene>
<dbReference type="EMBL" id="CAJVPY010018192">
    <property type="protein sequence ID" value="CAG8765824.1"/>
    <property type="molecule type" value="Genomic_DNA"/>
</dbReference>
<keyword evidence="2" id="KW-1185">Reference proteome</keyword>
<accession>A0A9N9NW09</accession>
<feature type="non-terminal residue" evidence="1">
    <location>
        <position position="152"/>
    </location>
</feature>
<sequence length="152" mass="17746">MSKEKIDLENLDLKRTYTFEEFEWINKQPKKNPIEIDGQPVDLFEFKDNKLVPMPQTPIKFETVVCEIGAQLRNWNVMTGQNGIITFSQGGLILTLGEPFSPIFVVEVANIAKKSDPEYKEVYIYRKGQNQYLHRWKDVDEDEILSEFTLDV</sequence>
<reference evidence="1" key="1">
    <citation type="submission" date="2021-06" db="EMBL/GenBank/DDBJ databases">
        <authorList>
            <person name="Kallberg Y."/>
            <person name="Tangrot J."/>
            <person name="Rosling A."/>
        </authorList>
    </citation>
    <scope>NUCLEOTIDE SEQUENCE</scope>
    <source>
        <strain evidence="1">MA453B</strain>
    </source>
</reference>
<dbReference type="OrthoDB" id="88517at2759"/>
<name>A0A9N9NW09_9GLOM</name>
<feature type="non-terminal residue" evidence="1">
    <location>
        <position position="1"/>
    </location>
</feature>
<dbReference type="Proteomes" id="UP000789405">
    <property type="component" value="Unassembled WGS sequence"/>
</dbReference>
<organism evidence="1 2">
    <name type="scientific">Dentiscutata erythropus</name>
    <dbReference type="NCBI Taxonomy" id="1348616"/>
    <lineage>
        <taxon>Eukaryota</taxon>
        <taxon>Fungi</taxon>
        <taxon>Fungi incertae sedis</taxon>
        <taxon>Mucoromycota</taxon>
        <taxon>Glomeromycotina</taxon>
        <taxon>Glomeromycetes</taxon>
        <taxon>Diversisporales</taxon>
        <taxon>Gigasporaceae</taxon>
        <taxon>Dentiscutata</taxon>
    </lineage>
</organism>
<evidence type="ECO:0000313" key="2">
    <source>
        <dbReference type="Proteomes" id="UP000789405"/>
    </source>
</evidence>